<comment type="subunit">
    <text evidence="1">Heterodimer of an alpha and a beta chain.</text>
</comment>
<accession>A0A263DAP1</accession>
<evidence type="ECO:0000259" key="3">
    <source>
        <dbReference type="Pfam" id="PF01642"/>
    </source>
</evidence>
<dbReference type="GO" id="GO:0031419">
    <property type="term" value="F:cobalamin binding"/>
    <property type="evidence" value="ECO:0007669"/>
    <property type="project" value="UniProtKB-KW"/>
</dbReference>
<feature type="domain" description="Methylmalonyl-CoA mutase alpha/beta chain catalytic" evidence="3">
    <location>
        <begin position="68"/>
        <end position="138"/>
    </location>
</feature>
<dbReference type="FunCoup" id="A0A263DAP1">
    <property type="interactions" value="103"/>
</dbReference>
<dbReference type="InterPro" id="IPR024067">
    <property type="entry name" value="Me-malonyl-CoA_mutase_sm_su_N"/>
</dbReference>
<name>A0A263DAP1_9PSEU</name>
<dbReference type="InterPro" id="IPR016176">
    <property type="entry name" value="Cbl-dep_enz_cat"/>
</dbReference>
<dbReference type="EMBL" id="NKYE01000001">
    <property type="protein sequence ID" value="OZM75048.1"/>
    <property type="molecule type" value="Genomic_DNA"/>
</dbReference>
<dbReference type="GO" id="GO:0005737">
    <property type="term" value="C:cytoplasm"/>
    <property type="evidence" value="ECO:0007669"/>
    <property type="project" value="TreeGrafter"/>
</dbReference>
<dbReference type="GO" id="GO:0004494">
    <property type="term" value="F:methylmalonyl-CoA mutase activity"/>
    <property type="evidence" value="ECO:0007669"/>
    <property type="project" value="UniProtKB-EC"/>
</dbReference>
<dbReference type="GO" id="GO:0019678">
    <property type="term" value="P:propionate metabolic process, methylmalonyl pathway"/>
    <property type="evidence" value="ECO:0007669"/>
    <property type="project" value="TreeGrafter"/>
</dbReference>
<dbReference type="Gene3D" id="3.20.20.240">
    <property type="entry name" value="Methylmalonyl-CoA mutase"/>
    <property type="match status" value="1"/>
</dbReference>
<keyword evidence="5" id="KW-1185">Reference proteome</keyword>
<evidence type="ECO:0000256" key="1">
    <source>
        <dbReference type="ARBA" id="ARBA00011870"/>
    </source>
</evidence>
<feature type="region of interest" description="Disordered" evidence="2">
    <location>
        <begin position="463"/>
        <end position="489"/>
    </location>
</feature>
<gene>
    <name evidence="4" type="ORF">CFN78_02385</name>
</gene>
<dbReference type="OrthoDB" id="9762378at2"/>
<evidence type="ECO:0000256" key="2">
    <source>
        <dbReference type="SAM" id="MobiDB-lite"/>
    </source>
</evidence>
<sequence length="627" mass="65074">MTKGAQTESSVPAESVAGLEPDELDLAADFGTPAHADWQELVAGVLRKSGALPEDFEGDPASLLGTRTYDGIDVRPLYTAEDSAPEIGFPGRPPFVRGSDPEGGVAAGWQLRQFHADPDPAVTNKAVLADLECGAGSLWLRAGDGGVPVDRIADALAGVYPELAPVVLDAGEGYEAATAALLEVFAERDIGDAFVVGNAGADPIGQHARTGRARDVAAAAGFAARLAGKHPALHTFVADGLPYHGAGGSDAQELGAAIATGVAYLRALTDAGLDVDTAAARIEFRLAATADQFLTLAKFRAARRLWARVAEVAGARPHGMRQHAVTSPAMLTVRDPWVNMLRCTLACFGAATGGANAITVLPFDHRAGLPDDFSRRIARNTSSILLEETKLAGVIDPAGGSWYVENLTDELARAAWREFTELEREGGIEAALESGSFAGRLAETWAARSRNLATRADPLTGVSEFPNLEEKPLTRRGTPSESEGEGGLPRVHYAQAYERLRDRAEAHGQRPRVFLATLGPVAAHTATAMFAANLFAAGGIEAVNPGATDDLVAAFTDSGASVACLCGNDSAYAEQAAEVAKALTGAGAKAVLLAGKPGEHPGVAGYLHTGCDAVAVLESTLETLGVQ</sequence>
<proteinExistence type="predicted"/>
<dbReference type="RefSeq" id="WP_094860827.1">
    <property type="nucleotide sequence ID" value="NZ_NKYE01000001.1"/>
</dbReference>
<reference evidence="4 5" key="1">
    <citation type="submission" date="2017-07" db="EMBL/GenBank/DDBJ databases">
        <title>Amycolatopsis antarcticus sp. nov., isolated from the surface of an Antarcticus brown macroalga.</title>
        <authorList>
            <person name="Wang J."/>
            <person name="Leiva S."/>
            <person name="Huang J."/>
            <person name="Huang Y."/>
        </authorList>
    </citation>
    <scope>NUCLEOTIDE SEQUENCE [LARGE SCALE GENOMIC DNA]</scope>
    <source>
        <strain evidence="4 5">AU-G6</strain>
    </source>
</reference>
<evidence type="ECO:0000313" key="4">
    <source>
        <dbReference type="EMBL" id="OZM75048.1"/>
    </source>
</evidence>
<protein>
    <submittedName>
        <fullName evidence="4">Methylmalonyl-CoA mutase</fullName>
    </submittedName>
</protein>
<dbReference type="InterPro" id="IPR006099">
    <property type="entry name" value="MeMalonylCoA_mutase_a/b_cat"/>
</dbReference>
<dbReference type="AlphaFoldDB" id="A0A263DAP1"/>
<dbReference type="SUPFAM" id="SSF51703">
    <property type="entry name" value="Cobalamin (vitamin B12)-dependent enzymes"/>
    <property type="match status" value="1"/>
</dbReference>
<dbReference type="PANTHER" id="PTHR48101">
    <property type="entry name" value="METHYLMALONYL-COA MUTASE, MITOCHONDRIAL-RELATED"/>
    <property type="match status" value="1"/>
</dbReference>
<dbReference type="Gene3D" id="3.40.50.280">
    <property type="entry name" value="Cobalamin-binding domain"/>
    <property type="match status" value="1"/>
</dbReference>
<dbReference type="Proteomes" id="UP000242444">
    <property type="component" value="Unassembled WGS sequence"/>
</dbReference>
<feature type="domain" description="Methylmalonyl-CoA mutase alpha/beta chain catalytic" evidence="3">
    <location>
        <begin position="219"/>
        <end position="475"/>
    </location>
</feature>
<organism evidence="4 5">
    <name type="scientific">Amycolatopsis antarctica</name>
    <dbReference type="NCBI Taxonomy" id="1854586"/>
    <lineage>
        <taxon>Bacteria</taxon>
        <taxon>Bacillati</taxon>
        <taxon>Actinomycetota</taxon>
        <taxon>Actinomycetes</taxon>
        <taxon>Pseudonocardiales</taxon>
        <taxon>Pseudonocardiaceae</taxon>
        <taxon>Amycolatopsis</taxon>
    </lineage>
</organism>
<comment type="caution">
    <text evidence="4">The sequence shown here is derived from an EMBL/GenBank/DDBJ whole genome shotgun (WGS) entry which is preliminary data.</text>
</comment>
<dbReference type="InParanoid" id="A0A263DAP1"/>
<dbReference type="CDD" id="cd03677">
    <property type="entry name" value="MM_CoA_mutase_beta"/>
    <property type="match status" value="1"/>
</dbReference>
<evidence type="ECO:0000313" key="5">
    <source>
        <dbReference type="Proteomes" id="UP000242444"/>
    </source>
</evidence>
<dbReference type="PANTHER" id="PTHR48101:SF4">
    <property type="entry name" value="METHYLMALONYL-COA MUTASE, MITOCHONDRIAL"/>
    <property type="match status" value="1"/>
</dbReference>
<dbReference type="Gene3D" id="1.10.196.20">
    <property type="match status" value="1"/>
</dbReference>
<dbReference type="Pfam" id="PF01642">
    <property type="entry name" value="MM_CoA_mutase"/>
    <property type="match status" value="2"/>
</dbReference>